<feature type="region of interest" description="Disordered" evidence="1">
    <location>
        <begin position="31"/>
        <end position="54"/>
    </location>
</feature>
<dbReference type="Proteomes" id="UP000033514">
    <property type="component" value="Unassembled WGS sequence"/>
</dbReference>
<dbReference type="AlphaFoldDB" id="A0A0F5LCZ3"/>
<evidence type="ECO:0000313" key="2">
    <source>
        <dbReference type="EMBL" id="KKB80125.1"/>
    </source>
</evidence>
<organism evidence="2 3">
    <name type="scientific">Devosia soli</name>
    <dbReference type="NCBI Taxonomy" id="361041"/>
    <lineage>
        <taxon>Bacteria</taxon>
        <taxon>Pseudomonadati</taxon>
        <taxon>Pseudomonadota</taxon>
        <taxon>Alphaproteobacteria</taxon>
        <taxon>Hyphomicrobiales</taxon>
        <taxon>Devosiaceae</taxon>
        <taxon>Devosia</taxon>
    </lineage>
</organism>
<evidence type="ECO:0000313" key="3">
    <source>
        <dbReference type="Proteomes" id="UP000033514"/>
    </source>
</evidence>
<gene>
    <name evidence="2" type="ORF">VW35_06725</name>
</gene>
<name>A0A0F5LCZ3_9HYPH</name>
<reference evidence="2 3" key="1">
    <citation type="submission" date="2015-03" db="EMBL/GenBank/DDBJ databases">
        <authorList>
            <person name="Hassan Y.I."/>
            <person name="Lepp D."/>
            <person name="Zhou T."/>
        </authorList>
    </citation>
    <scope>NUCLEOTIDE SEQUENCE [LARGE SCALE GENOMIC DNA]</scope>
    <source>
        <strain evidence="2 3">GH2-10</strain>
    </source>
</reference>
<feature type="compositionally biased region" description="Polar residues" evidence="1">
    <location>
        <begin position="31"/>
        <end position="43"/>
    </location>
</feature>
<dbReference type="EMBL" id="LAJG01000014">
    <property type="protein sequence ID" value="KKB80125.1"/>
    <property type="molecule type" value="Genomic_DNA"/>
</dbReference>
<evidence type="ECO:0000256" key="1">
    <source>
        <dbReference type="SAM" id="MobiDB-lite"/>
    </source>
</evidence>
<accession>A0A0F5LCZ3</accession>
<proteinExistence type="predicted"/>
<keyword evidence="3" id="KW-1185">Reference proteome</keyword>
<dbReference type="PATRIC" id="fig|361041.3.peg.669"/>
<sequence length="84" mass="9432">MQIIYFIDDIRSIPFLRISNVVSRFLKRSIQRQFSRSDASRPQQAGGAEDLTRSLRETETTRIFTVAATVLTAKVLIGRGAAFA</sequence>
<comment type="caution">
    <text evidence="2">The sequence shown here is derived from an EMBL/GenBank/DDBJ whole genome shotgun (WGS) entry which is preliminary data.</text>
</comment>
<protein>
    <submittedName>
        <fullName evidence="2">Uncharacterized protein</fullName>
    </submittedName>
</protein>